<organism evidence="2 3">
    <name type="scientific">Streptomyces cinnabarinus</name>
    <dbReference type="NCBI Taxonomy" id="67287"/>
    <lineage>
        <taxon>Bacteria</taxon>
        <taxon>Bacillati</taxon>
        <taxon>Actinomycetota</taxon>
        <taxon>Actinomycetes</taxon>
        <taxon>Kitasatosporales</taxon>
        <taxon>Streptomycetaceae</taxon>
        <taxon>Streptomyces</taxon>
    </lineage>
</organism>
<reference evidence="2" key="1">
    <citation type="submission" date="2022-12" db="EMBL/GenBank/DDBJ databases">
        <authorList>
            <person name="Ruckert C."/>
            <person name="Busche T."/>
            <person name="Kalinowski J."/>
            <person name="Wittmann C."/>
        </authorList>
    </citation>
    <scope>NUCLEOTIDE SEQUENCE</scope>
    <source>
        <strain evidence="2">DSM 40467</strain>
    </source>
</reference>
<dbReference type="Proteomes" id="UP001164439">
    <property type="component" value="Chromosome"/>
</dbReference>
<protein>
    <submittedName>
        <fullName evidence="2">Uncharacterized protein</fullName>
    </submittedName>
</protein>
<keyword evidence="1" id="KW-0472">Membrane</keyword>
<dbReference type="EMBL" id="CP114413">
    <property type="protein sequence ID" value="WAZ25311.1"/>
    <property type="molecule type" value="Genomic_DNA"/>
</dbReference>
<keyword evidence="1" id="KW-1133">Transmembrane helix</keyword>
<dbReference type="RefSeq" id="WP_269662793.1">
    <property type="nucleotide sequence ID" value="NZ_CP114413.1"/>
</dbReference>
<evidence type="ECO:0000313" key="3">
    <source>
        <dbReference type="Proteomes" id="UP001164439"/>
    </source>
</evidence>
<evidence type="ECO:0000256" key="1">
    <source>
        <dbReference type="SAM" id="Phobius"/>
    </source>
</evidence>
<name>A0ABY7KQU3_9ACTN</name>
<proteinExistence type="predicted"/>
<feature type="transmembrane region" description="Helical" evidence="1">
    <location>
        <begin position="692"/>
        <end position="710"/>
    </location>
</feature>
<keyword evidence="1" id="KW-0812">Transmembrane</keyword>
<gene>
    <name evidence="2" type="ORF">STRCI_006798</name>
</gene>
<keyword evidence="3" id="KW-1185">Reference proteome</keyword>
<evidence type="ECO:0000313" key="2">
    <source>
        <dbReference type="EMBL" id="WAZ25311.1"/>
    </source>
</evidence>
<feature type="transmembrane region" description="Helical" evidence="1">
    <location>
        <begin position="656"/>
        <end position="680"/>
    </location>
</feature>
<sequence>MVPKIAIIQDGTEVARQSYADITGCFERCTVALSRDGVDLAVHTFTDEAVEHLLDHVHPDEYACLVFASNSLLSSQVNRALERRGPALEDYLAAGGGVVILHQLFDTLEPVLPHRLCPVLTDRVSPRGPEPATAYDPEDLLLHYPLAVPMPTLHDGGPPAGPPSFYYKAMSSTGLPESLKPVLTHGSDVLVARSYDHLAERVVVATPPLDWQRSDELLANALRFAALGRPSRLVWSSGNKRTALVRRWLGMDGKASVRPLPPHDAPLDRVDRWLLDNVEMLATPPVDYDAVQRRPEVISFLGRGGALVTTDNAASPVAARISVQVGNHIERSLASRLYAELRATQGWETIQYAFELRNIVSALALLAEDPGNLRAGAVTLPELAALRAPLRERLRIPEHREDLSSSIALAASLFLLADGWLDRADVDWMAEDPRGTRFEVALQIRAVLALADRRPDSGFLTAAREGLTSHAPALASLAPVVRILDSLALLDQSGLLGPGEPTDAEELSTLVCDLLEAHPPKDAAYGWLSVEATADLVRGLVVLLDRLPPDASTLADRLSEDLAVAVAALHRSQHRYERNRRGVAWLSRLTHALVVAERRFPIGLQRLTDLEWPAQHMREPETSGAARALLDHLSAENRTLREETQRGRAEHRAARVGRFTATALGALLITVPFGYVLALLEIGRPWEMITNTALISSAYLVLLYMVLSLLSRWRLLAGPADALRRWIAANVTLTRLLRRPGPERGQSSPV</sequence>
<accession>A0ABY7KQU3</accession>